<dbReference type="RefSeq" id="XP_062693617.1">
    <property type="nucleotide sequence ID" value="XM_062836927.1"/>
</dbReference>
<gene>
    <name evidence="11" type="ORF">B0T23DRAFT_376042</name>
</gene>
<dbReference type="GO" id="GO:0000245">
    <property type="term" value="P:spliceosomal complex assembly"/>
    <property type="evidence" value="ECO:0007669"/>
    <property type="project" value="TreeGrafter"/>
</dbReference>
<keyword evidence="3" id="KW-0808">Transferase</keyword>
<evidence type="ECO:0000256" key="7">
    <source>
        <dbReference type="ARBA" id="ARBA00047899"/>
    </source>
</evidence>
<organism evidence="11 12">
    <name type="scientific">Neurospora hispaniola</name>
    <dbReference type="NCBI Taxonomy" id="588809"/>
    <lineage>
        <taxon>Eukaryota</taxon>
        <taxon>Fungi</taxon>
        <taxon>Dikarya</taxon>
        <taxon>Ascomycota</taxon>
        <taxon>Pezizomycotina</taxon>
        <taxon>Sordariomycetes</taxon>
        <taxon>Sordariomycetidae</taxon>
        <taxon>Sordariales</taxon>
        <taxon>Sordariaceae</taxon>
        <taxon>Neurospora</taxon>
    </lineage>
</organism>
<keyword evidence="6" id="KW-0067">ATP-binding</keyword>
<dbReference type="InterPro" id="IPR011009">
    <property type="entry name" value="Kinase-like_dom_sf"/>
</dbReference>
<keyword evidence="2" id="KW-0723">Serine/threonine-protein kinase</keyword>
<comment type="catalytic activity">
    <reaction evidence="8">
        <text>L-seryl-[protein] + ATP = O-phospho-L-seryl-[protein] + ADP + H(+)</text>
        <dbReference type="Rhea" id="RHEA:17989"/>
        <dbReference type="Rhea" id="RHEA-COMP:9863"/>
        <dbReference type="Rhea" id="RHEA-COMP:11604"/>
        <dbReference type="ChEBI" id="CHEBI:15378"/>
        <dbReference type="ChEBI" id="CHEBI:29999"/>
        <dbReference type="ChEBI" id="CHEBI:30616"/>
        <dbReference type="ChEBI" id="CHEBI:83421"/>
        <dbReference type="ChEBI" id="CHEBI:456216"/>
        <dbReference type="EC" id="2.7.11.1"/>
    </reaction>
</comment>
<dbReference type="AlphaFoldDB" id="A0AAJ0MRZ5"/>
<dbReference type="InterPro" id="IPR000719">
    <property type="entry name" value="Prot_kinase_dom"/>
</dbReference>
<dbReference type="Gene3D" id="3.30.200.20">
    <property type="entry name" value="Phosphorylase Kinase, domain 1"/>
    <property type="match status" value="1"/>
</dbReference>
<dbReference type="EC" id="2.7.11.1" evidence="1"/>
<feature type="region of interest" description="Disordered" evidence="9">
    <location>
        <begin position="1"/>
        <end position="74"/>
    </location>
</feature>
<comment type="catalytic activity">
    <reaction evidence="7">
        <text>L-threonyl-[protein] + ATP = O-phospho-L-threonyl-[protein] + ADP + H(+)</text>
        <dbReference type="Rhea" id="RHEA:46608"/>
        <dbReference type="Rhea" id="RHEA-COMP:11060"/>
        <dbReference type="Rhea" id="RHEA-COMP:11605"/>
        <dbReference type="ChEBI" id="CHEBI:15378"/>
        <dbReference type="ChEBI" id="CHEBI:30013"/>
        <dbReference type="ChEBI" id="CHEBI:30616"/>
        <dbReference type="ChEBI" id="CHEBI:61977"/>
        <dbReference type="ChEBI" id="CHEBI:456216"/>
        <dbReference type="EC" id="2.7.11.1"/>
    </reaction>
</comment>
<evidence type="ECO:0000313" key="12">
    <source>
        <dbReference type="Proteomes" id="UP001285908"/>
    </source>
</evidence>
<protein>
    <recommendedName>
        <fullName evidence="1">non-specific serine/threonine protein kinase</fullName>
        <ecNumber evidence="1">2.7.11.1</ecNumber>
    </recommendedName>
</protein>
<evidence type="ECO:0000256" key="9">
    <source>
        <dbReference type="SAM" id="MobiDB-lite"/>
    </source>
</evidence>
<feature type="compositionally biased region" description="Basic and acidic residues" evidence="9">
    <location>
        <begin position="1"/>
        <end position="12"/>
    </location>
</feature>
<comment type="caution">
    <text evidence="11">The sequence shown here is derived from an EMBL/GenBank/DDBJ whole genome shotgun (WGS) entry which is preliminary data.</text>
</comment>
<evidence type="ECO:0000256" key="8">
    <source>
        <dbReference type="ARBA" id="ARBA00048679"/>
    </source>
</evidence>
<accession>A0AAJ0MRZ5</accession>
<dbReference type="PROSITE" id="PS50011">
    <property type="entry name" value="PROTEIN_KINASE_DOM"/>
    <property type="match status" value="1"/>
</dbReference>
<dbReference type="SUPFAM" id="SSF56112">
    <property type="entry name" value="Protein kinase-like (PK-like)"/>
    <property type="match status" value="1"/>
</dbReference>
<proteinExistence type="predicted"/>
<dbReference type="PANTHER" id="PTHR47634">
    <property type="entry name" value="PROTEIN KINASE DOMAIN-CONTAINING PROTEIN-RELATED"/>
    <property type="match status" value="1"/>
</dbReference>
<dbReference type="GeneID" id="87874549"/>
<evidence type="ECO:0000313" key="11">
    <source>
        <dbReference type="EMBL" id="KAK3494188.1"/>
    </source>
</evidence>
<dbReference type="PANTHER" id="PTHR47634:SF9">
    <property type="entry name" value="PROTEIN KINASE DOMAIN-CONTAINING PROTEIN-RELATED"/>
    <property type="match status" value="1"/>
</dbReference>
<dbReference type="GO" id="GO:0005634">
    <property type="term" value="C:nucleus"/>
    <property type="evidence" value="ECO:0007669"/>
    <property type="project" value="TreeGrafter"/>
</dbReference>
<feature type="domain" description="Protein kinase" evidence="10">
    <location>
        <begin position="117"/>
        <end position="196"/>
    </location>
</feature>
<evidence type="ECO:0000259" key="10">
    <source>
        <dbReference type="PROSITE" id="PS50011"/>
    </source>
</evidence>
<evidence type="ECO:0000256" key="3">
    <source>
        <dbReference type="ARBA" id="ARBA00022679"/>
    </source>
</evidence>
<reference evidence="11 12" key="1">
    <citation type="journal article" date="2023" name="Mol. Phylogenet. Evol.">
        <title>Genome-scale phylogeny and comparative genomics of the fungal order Sordariales.</title>
        <authorList>
            <person name="Hensen N."/>
            <person name="Bonometti L."/>
            <person name="Westerberg I."/>
            <person name="Brannstrom I.O."/>
            <person name="Guillou S."/>
            <person name="Cros-Aarteil S."/>
            <person name="Calhoun S."/>
            <person name="Haridas S."/>
            <person name="Kuo A."/>
            <person name="Mondo S."/>
            <person name="Pangilinan J."/>
            <person name="Riley R."/>
            <person name="LaButti K."/>
            <person name="Andreopoulos B."/>
            <person name="Lipzen A."/>
            <person name="Chen C."/>
            <person name="Yan M."/>
            <person name="Daum C."/>
            <person name="Ng V."/>
            <person name="Clum A."/>
            <person name="Steindorff A."/>
            <person name="Ohm R.A."/>
            <person name="Martin F."/>
            <person name="Silar P."/>
            <person name="Natvig D.O."/>
            <person name="Lalanne C."/>
            <person name="Gautier V."/>
            <person name="Ament-Velasquez S.L."/>
            <person name="Kruys A."/>
            <person name="Hutchinson M.I."/>
            <person name="Powell A.J."/>
            <person name="Barry K."/>
            <person name="Miller A.N."/>
            <person name="Grigoriev I.V."/>
            <person name="Debuchy R."/>
            <person name="Gladieux P."/>
            <person name="Hiltunen Thoren M."/>
            <person name="Johannesson H."/>
        </authorList>
    </citation>
    <scope>NUCLEOTIDE SEQUENCE [LARGE SCALE GENOMIC DNA]</scope>
    <source>
        <strain evidence="11 12">FGSC 10403</strain>
    </source>
</reference>
<evidence type="ECO:0000256" key="1">
    <source>
        <dbReference type="ARBA" id="ARBA00012513"/>
    </source>
</evidence>
<sequence length="196" mass="21399">MVKDTMENDKKTQVIASDPIAPPPAPSPPRNGNTSFVAMPDDCPPECPQEDHVKVDDEAHEDVDDDTKSDSSELEYFDLDSDHLTTPIESLDDYGPGGFHPVHLGDTLGPLSDPSRFRVLHKLGRGGYGTVWLCRDTKDGKPKALKILSADASEKAAKECPDLKALQLLTRADSYNTNLSPQAHTTAEDLLRYTNG</sequence>
<feature type="compositionally biased region" description="Pro residues" evidence="9">
    <location>
        <begin position="20"/>
        <end position="29"/>
    </location>
</feature>
<dbReference type="Proteomes" id="UP001285908">
    <property type="component" value="Unassembled WGS sequence"/>
</dbReference>
<dbReference type="GO" id="GO:0050684">
    <property type="term" value="P:regulation of mRNA processing"/>
    <property type="evidence" value="ECO:0007669"/>
    <property type="project" value="TreeGrafter"/>
</dbReference>
<evidence type="ECO:0000256" key="2">
    <source>
        <dbReference type="ARBA" id="ARBA00022527"/>
    </source>
</evidence>
<dbReference type="EMBL" id="JAULSX010000003">
    <property type="protein sequence ID" value="KAK3494188.1"/>
    <property type="molecule type" value="Genomic_DNA"/>
</dbReference>
<keyword evidence="4" id="KW-0547">Nucleotide-binding</keyword>
<dbReference type="GO" id="GO:0005524">
    <property type="term" value="F:ATP binding"/>
    <property type="evidence" value="ECO:0007669"/>
    <property type="project" value="UniProtKB-KW"/>
</dbReference>
<keyword evidence="12" id="KW-1185">Reference proteome</keyword>
<evidence type="ECO:0000256" key="6">
    <source>
        <dbReference type="ARBA" id="ARBA00022840"/>
    </source>
</evidence>
<evidence type="ECO:0000256" key="4">
    <source>
        <dbReference type="ARBA" id="ARBA00022741"/>
    </source>
</evidence>
<dbReference type="GO" id="GO:0004674">
    <property type="term" value="F:protein serine/threonine kinase activity"/>
    <property type="evidence" value="ECO:0007669"/>
    <property type="project" value="UniProtKB-KW"/>
</dbReference>
<dbReference type="InterPro" id="IPR051334">
    <property type="entry name" value="SRPK"/>
</dbReference>
<keyword evidence="5" id="KW-0418">Kinase</keyword>
<name>A0AAJ0MRZ5_9PEZI</name>
<evidence type="ECO:0000256" key="5">
    <source>
        <dbReference type="ARBA" id="ARBA00022777"/>
    </source>
</evidence>
<dbReference type="GO" id="GO:0005737">
    <property type="term" value="C:cytoplasm"/>
    <property type="evidence" value="ECO:0007669"/>
    <property type="project" value="TreeGrafter"/>
</dbReference>